<accession>A0A9D4V045</accession>
<dbReference type="OrthoDB" id="1987399at2759"/>
<comment type="caution">
    <text evidence="2">The sequence shown here is derived from an EMBL/GenBank/DDBJ whole genome shotgun (WGS) entry which is preliminary data.</text>
</comment>
<sequence>MTLRSGPSKRRHPLDQEASSHAIATRSPHFKRGGKRRRKCIFVDDEAAVEEGSNHFESGDDIKGDESRELTVEVETGEDVEDEDLIESDGIGDIKSAGDSSKMPELQESCKRILYRWMCECVLNGTLATMPMVTEDWSKLEDENTIHPDTLEEVIDLTVGVFCRVDVAIPTYNREAGEKVSPRMFPASRSFLMEEHQERTIVLDMPIRGGAERSPDFYRWLLATFTDDSDYVLDVFSGCGGLGKACGEVYGYCLCLEGDDIVYEECLKKVVCGPYVEKRV</sequence>
<dbReference type="InterPro" id="IPR029063">
    <property type="entry name" value="SAM-dependent_MTases_sf"/>
</dbReference>
<evidence type="ECO:0000313" key="2">
    <source>
        <dbReference type="EMBL" id="KAI5077189.1"/>
    </source>
</evidence>
<evidence type="ECO:0000313" key="3">
    <source>
        <dbReference type="Proteomes" id="UP000886520"/>
    </source>
</evidence>
<dbReference type="Proteomes" id="UP000886520">
    <property type="component" value="Chromosome 7"/>
</dbReference>
<keyword evidence="3" id="KW-1185">Reference proteome</keyword>
<feature type="region of interest" description="Disordered" evidence="1">
    <location>
        <begin position="1"/>
        <end position="36"/>
    </location>
</feature>
<organism evidence="2 3">
    <name type="scientific">Adiantum capillus-veneris</name>
    <name type="common">Maidenhair fern</name>
    <dbReference type="NCBI Taxonomy" id="13818"/>
    <lineage>
        <taxon>Eukaryota</taxon>
        <taxon>Viridiplantae</taxon>
        <taxon>Streptophyta</taxon>
        <taxon>Embryophyta</taxon>
        <taxon>Tracheophyta</taxon>
        <taxon>Polypodiopsida</taxon>
        <taxon>Polypodiidae</taxon>
        <taxon>Polypodiales</taxon>
        <taxon>Pteridineae</taxon>
        <taxon>Pteridaceae</taxon>
        <taxon>Vittarioideae</taxon>
        <taxon>Adiantum</taxon>
    </lineage>
</organism>
<dbReference type="EMBL" id="JABFUD020000007">
    <property type="protein sequence ID" value="KAI5077189.1"/>
    <property type="molecule type" value="Genomic_DNA"/>
</dbReference>
<evidence type="ECO:0000256" key="1">
    <source>
        <dbReference type="SAM" id="MobiDB-lite"/>
    </source>
</evidence>
<dbReference type="SUPFAM" id="SSF53335">
    <property type="entry name" value="S-adenosyl-L-methionine-dependent methyltransferases"/>
    <property type="match status" value="1"/>
</dbReference>
<name>A0A9D4V045_ADICA</name>
<protein>
    <submittedName>
        <fullName evidence="2">Uncharacterized protein</fullName>
    </submittedName>
</protein>
<dbReference type="AlphaFoldDB" id="A0A9D4V045"/>
<proteinExistence type="predicted"/>
<reference evidence="2" key="1">
    <citation type="submission" date="2021-01" db="EMBL/GenBank/DDBJ databases">
        <title>Adiantum capillus-veneris genome.</title>
        <authorList>
            <person name="Fang Y."/>
            <person name="Liao Q."/>
        </authorList>
    </citation>
    <scope>NUCLEOTIDE SEQUENCE</scope>
    <source>
        <strain evidence="2">H3</strain>
        <tissue evidence="2">Leaf</tissue>
    </source>
</reference>
<gene>
    <name evidence="2" type="ORF">GOP47_0007013</name>
</gene>